<evidence type="ECO:0000313" key="5">
    <source>
        <dbReference type="Proteomes" id="UP001321486"/>
    </source>
</evidence>
<evidence type="ECO:0000259" key="3">
    <source>
        <dbReference type="Pfam" id="PF00206"/>
    </source>
</evidence>
<feature type="region of interest" description="Disordered" evidence="2">
    <location>
        <begin position="1"/>
        <end position="35"/>
    </location>
</feature>
<gene>
    <name evidence="4" type="ORF">GCM10025867_23620</name>
</gene>
<protein>
    <recommendedName>
        <fullName evidence="3">Fumarate lyase N-terminal domain-containing protein</fullName>
    </recommendedName>
</protein>
<dbReference type="Proteomes" id="UP001321486">
    <property type="component" value="Chromosome"/>
</dbReference>
<dbReference type="InterPro" id="IPR051546">
    <property type="entry name" value="Aspartate_Ammonia-Lyase"/>
</dbReference>
<dbReference type="InterPro" id="IPR022761">
    <property type="entry name" value="Fumarate_lyase_N"/>
</dbReference>
<proteinExistence type="predicted"/>
<accession>A0ABM8GNV3</accession>
<reference evidence="5" key="1">
    <citation type="journal article" date="2019" name="Int. J. Syst. Evol. Microbiol.">
        <title>The Global Catalogue of Microorganisms (GCM) 10K type strain sequencing project: providing services to taxonomists for standard genome sequencing and annotation.</title>
        <authorList>
            <consortium name="The Broad Institute Genomics Platform"/>
            <consortium name="The Broad Institute Genome Sequencing Center for Infectious Disease"/>
            <person name="Wu L."/>
            <person name="Ma J."/>
        </authorList>
    </citation>
    <scope>NUCLEOTIDE SEQUENCE [LARGE SCALE GENOMIC DNA]</scope>
    <source>
        <strain evidence="5">NBRC 108728</strain>
    </source>
</reference>
<name>A0ABM8GNV3_9MICO</name>
<dbReference type="SUPFAM" id="SSF48557">
    <property type="entry name" value="L-aspartase-like"/>
    <property type="match status" value="1"/>
</dbReference>
<feature type="compositionally biased region" description="Basic and acidic residues" evidence="2">
    <location>
        <begin position="1"/>
        <end position="14"/>
    </location>
</feature>
<evidence type="ECO:0000313" key="4">
    <source>
        <dbReference type="EMBL" id="BDZ50121.1"/>
    </source>
</evidence>
<evidence type="ECO:0000256" key="2">
    <source>
        <dbReference type="SAM" id="MobiDB-lite"/>
    </source>
</evidence>
<dbReference type="Gene3D" id="1.10.275.10">
    <property type="entry name" value="Fumarase/aspartase (N-terminal domain)"/>
    <property type="match status" value="1"/>
</dbReference>
<dbReference type="InterPro" id="IPR008948">
    <property type="entry name" value="L-Aspartase-like"/>
</dbReference>
<keyword evidence="5" id="KW-1185">Reference proteome</keyword>
<dbReference type="PANTHER" id="PTHR42696">
    <property type="entry name" value="ASPARTATE AMMONIA-LYASE"/>
    <property type="match status" value="1"/>
</dbReference>
<sequence>MGHEHATTHGDQAQDHANGTVPETRRETDSLGSRDVPTSAYWGIHTLRALENFPIANRPISVYSDLVVALAVVKQAAARANVEIGVLDPAKAKAIEQACEEIRAGALHDEFRVGVMQGVPERAPT</sequence>
<feature type="domain" description="Fumarate lyase N-terminal" evidence="3">
    <location>
        <begin position="33"/>
        <end position="117"/>
    </location>
</feature>
<dbReference type="Pfam" id="PF00206">
    <property type="entry name" value="Lyase_1"/>
    <property type="match status" value="1"/>
</dbReference>
<keyword evidence="1" id="KW-0456">Lyase</keyword>
<dbReference type="PANTHER" id="PTHR42696:SF2">
    <property type="entry name" value="ASPARTATE AMMONIA-LYASE"/>
    <property type="match status" value="1"/>
</dbReference>
<dbReference type="EMBL" id="AP027732">
    <property type="protein sequence ID" value="BDZ50121.1"/>
    <property type="molecule type" value="Genomic_DNA"/>
</dbReference>
<organism evidence="4 5">
    <name type="scientific">Frondihabitans sucicola</name>
    <dbReference type="NCBI Taxonomy" id="1268041"/>
    <lineage>
        <taxon>Bacteria</taxon>
        <taxon>Bacillati</taxon>
        <taxon>Actinomycetota</taxon>
        <taxon>Actinomycetes</taxon>
        <taxon>Micrococcales</taxon>
        <taxon>Microbacteriaceae</taxon>
        <taxon>Frondihabitans</taxon>
    </lineage>
</organism>
<dbReference type="InterPro" id="IPR024083">
    <property type="entry name" value="Fumarase/histidase_N"/>
</dbReference>
<evidence type="ECO:0000256" key="1">
    <source>
        <dbReference type="ARBA" id="ARBA00023239"/>
    </source>
</evidence>